<organism evidence="2 3">
    <name type="scientific">Serratia phage Moabite</name>
    <dbReference type="NCBI Taxonomy" id="2587814"/>
    <lineage>
        <taxon>Viruses</taxon>
        <taxon>Duplodnaviria</taxon>
        <taxon>Heunggongvirae</taxon>
        <taxon>Uroviricota</taxon>
        <taxon>Caudoviricetes</taxon>
        <taxon>Chimalliviridae</taxon>
        <taxon>Moabitevirus</taxon>
        <taxon>Moabitevirus moabite</taxon>
    </lineage>
</organism>
<proteinExistence type="predicted"/>
<reference evidence="3" key="1">
    <citation type="submission" date="2019-05" db="EMBL/GenBank/DDBJ databases">
        <title>Complete Genome Sequence of Serratia marcescens Myophage Moabite.</title>
        <authorList>
            <person name="Price L."/>
            <person name="Rohren M."/>
            <person name="Newkirk H."/>
            <person name="Liu M."/>
            <person name="Ramsey J."/>
        </authorList>
    </citation>
    <scope>NUCLEOTIDE SEQUENCE [LARGE SCALE GENOMIC DNA]</scope>
</reference>
<dbReference type="PANTHER" id="PTHR32114">
    <property type="entry name" value="ABC TRANSPORTER ABCH.3"/>
    <property type="match status" value="1"/>
</dbReference>
<protein>
    <submittedName>
        <fullName evidence="2">RecN-like DNA repair protein</fullName>
    </submittedName>
</protein>
<dbReference type="Gene3D" id="3.40.50.300">
    <property type="entry name" value="P-loop containing nucleotide triphosphate hydrolases"/>
    <property type="match status" value="2"/>
</dbReference>
<feature type="coiled-coil region" evidence="1">
    <location>
        <begin position="261"/>
        <end position="320"/>
    </location>
</feature>
<dbReference type="Proteomes" id="UP000319063">
    <property type="component" value="Segment"/>
</dbReference>
<dbReference type="SUPFAM" id="SSF52540">
    <property type="entry name" value="P-loop containing nucleoside triphosphate hydrolases"/>
    <property type="match status" value="1"/>
</dbReference>
<sequence>MLKLLEVSISHNKRFKSGLIDQIVYTPESSYQVIVGPNGAGKSALLDELTSYPSPSASFYKNGESRRKLQLDGVNYECVSDFRSGSKHEFWKEGVNLNEGGTLVVQKDLLAKHLNITELSHQIATDKLVLSTMSPAKRQEVFSQLINQDLTLAYSLFNKARTKLRDATGAKRMLEDSLVNKQTMNLSDEEYEMLQVRLAEYQGKVTELLTDYSEQNGTSMTIDQIMGQWMRFTEGDLKNWGKYLPDSPIDAADEAVFNQKMETLRLSLNQLRTQGAALQEEYDNLDDTVKRLGDSSAENVEKLQDERDYHLKRIARLEHSADNYMFRPDIYSPEMNFGAAKEELKRVFTRWSDALSSLTPNTEGKYTRNNLEEIQRRIRNGKESYNALVFQRQRAEEQLEHFTKGEQIHCPQCSYQWTPGTKPEDKPRLVAKISQLNEQIAKGDKYLSELTATEQEIVEWSNLYREVISLEKGCSAASELFNQIHHEINISEQPVMAVGMAHNLIEDLERFVEIENSRKVIQETETILQRLRDNNVTGVDQLKKRMEHLRVRLSDNAVEQDKLIVVLNEMEQQARQIARFNEKAGELEERYEHLCTEGYRTINNVFNQVRKILIADLQGHIGTISKQLNDVKTLRDQIADNEKQLAEQQRLIVGYSKIVEDLSPKSGIIAEQMSEFIETFVGQMNEVIAEIWTYPMEIMMGKPTDSELSYVFPVYLPESDSIVPDVKETSDGQIGIIDFAFKVTAMMYLNQVNVPLLLDEVDRPLQPAHKAKLINFISGSVENERFSQVFLISHHEGSHGALPFPDIIDFNYREPREESNKVISFH</sequence>
<dbReference type="PANTHER" id="PTHR32114:SF2">
    <property type="entry name" value="ABC TRANSPORTER ABCH.3"/>
    <property type="match status" value="1"/>
</dbReference>
<gene>
    <name evidence="2" type="ORF">CPT_Moabite_149</name>
</gene>
<evidence type="ECO:0000313" key="2">
    <source>
        <dbReference type="EMBL" id="QDB71179.1"/>
    </source>
</evidence>
<accession>A0A4Y5TQE6</accession>
<name>A0A4Y5TQE6_9CAUD</name>
<feature type="coiled-coil region" evidence="1">
    <location>
        <begin position="570"/>
        <end position="597"/>
    </location>
</feature>
<evidence type="ECO:0000256" key="1">
    <source>
        <dbReference type="SAM" id="Coils"/>
    </source>
</evidence>
<keyword evidence="1" id="KW-0175">Coiled coil</keyword>
<keyword evidence="3" id="KW-1185">Reference proteome</keyword>
<dbReference type="InterPro" id="IPR027417">
    <property type="entry name" value="P-loop_NTPase"/>
</dbReference>
<evidence type="ECO:0000313" key="3">
    <source>
        <dbReference type="Proteomes" id="UP000319063"/>
    </source>
</evidence>
<feature type="coiled-coil region" evidence="1">
    <location>
        <begin position="624"/>
        <end position="651"/>
    </location>
</feature>
<dbReference type="EMBL" id="MK994515">
    <property type="protein sequence ID" value="QDB71179.1"/>
    <property type="molecule type" value="Genomic_DNA"/>
</dbReference>